<keyword evidence="2" id="KW-0732">Signal</keyword>
<feature type="transmembrane region" description="Helical" evidence="1">
    <location>
        <begin position="42"/>
        <end position="66"/>
    </location>
</feature>
<evidence type="ECO:0000256" key="2">
    <source>
        <dbReference type="SAM" id="SignalP"/>
    </source>
</evidence>
<keyword evidence="1" id="KW-0812">Transmembrane</keyword>
<evidence type="ECO:0000313" key="3">
    <source>
        <dbReference type="EMBL" id="MDX8442829.1"/>
    </source>
</evidence>
<reference evidence="3 4" key="1">
    <citation type="submission" date="2023-08" db="EMBL/GenBank/DDBJ databases">
        <title>Implementing the SeqCode for naming new Mesorhizobium species isolated from Vachellia karroo root nodules.</title>
        <authorList>
            <person name="Van Lill M."/>
        </authorList>
    </citation>
    <scope>NUCLEOTIDE SEQUENCE [LARGE SCALE GENOMIC DNA]</scope>
    <source>
        <strain evidence="3 4">VK3E</strain>
    </source>
</reference>
<comment type="caution">
    <text evidence="3">The sequence shown here is derived from an EMBL/GenBank/DDBJ whole genome shotgun (WGS) entry which is preliminary data.</text>
</comment>
<keyword evidence="4" id="KW-1185">Reference proteome</keyword>
<protein>
    <submittedName>
        <fullName evidence="3">Uncharacterized protein</fullName>
    </submittedName>
</protein>
<accession>A0ABU4X3E0</accession>
<proteinExistence type="predicted"/>
<organism evidence="3 4">
    <name type="scientific">Mesorhizobium australafricanum</name>
    <dbReference type="NCBI Taxonomy" id="3072311"/>
    <lineage>
        <taxon>Bacteria</taxon>
        <taxon>Pseudomonadati</taxon>
        <taxon>Pseudomonadota</taxon>
        <taxon>Alphaproteobacteria</taxon>
        <taxon>Hyphomicrobiales</taxon>
        <taxon>Phyllobacteriaceae</taxon>
        <taxon>Mesorhizobium</taxon>
    </lineage>
</organism>
<dbReference type="EMBL" id="JAVIIS010000047">
    <property type="protein sequence ID" value="MDX8442829.1"/>
    <property type="molecule type" value="Genomic_DNA"/>
</dbReference>
<feature type="transmembrane region" description="Helical" evidence="1">
    <location>
        <begin position="108"/>
        <end position="129"/>
    </location>
</feature>
<feature type="signal peptide" evidence="2">
    <location>
        <begin position="1"/>
        <end position="28"/>
    </location>
</feature>
<evidence type="ECO:0000256" key="1">
    <source>
        <dbReference type="SAM" id="Phobius"/>
    </source>
</evidence>
<keyword evidence="1" id="KW-0472">Membrane</keyword>
<feature type="chain" id="PRO_5047337544" evidence="2">
    <location>
        <begin position="29"/>
        <end position="147"/>
    </location>
</feature>
<keyword evidence="1" id="KW-1133">Transmembrane helix</keyword>
<name>A0ABU4X3E0_9HYPH</name>
<dbReference type="RefSeq" id="WP_320216831.1">
    <property type="nucleotide sequence ID" value="NZ_JAVIIS010000047.1"/>
</dbReference>
<evidence type="ECO:0000313" key="4">
    <source>
        <dbReference type="Proteomes" id="UP001272097"/>
    </source>
</evidence>
<feature type="transmembrane region" description="Helical" evidence="1">
    <location>
        <begin position="78"/>
        <end position="96"/>
    </location>
</feature>
<dbReference type="Proteomes" id="UP001272097">
    <property type="component" value="Unassembled WGS sequence"/>
</dbReference>
<gene>
    <name evidence="3" type="ORF">RFM51_24920</name>
</gene>
<sequence>MYKGSFVRKFFTSLFAFVLSGFAGGLVAQELAVATGAEEEYIIVFMVSVLVAFAVTFVFFMAQFMADPAMAVARAGKWSLIVFAVLLILLVGVVLYTDASTDVMKRDVPMVAGLIQPGIVAIVVQWLFVRWRVGRVQTGFGRSGAKA</sequence>